<dbReference type="NCBIfam" id="TIGR00254">
    <property type="entry name" value="GGDEF"/>
    <property type="match status" value="1"/>
</dbReference>
<comment type="cofactor">
    <cofactor evidence="1">
        <name>Mg(2+)</name>
        <dbReference type="ChEBI" id="CHEBI:18420"/>
    </cofactor>
</comment>
<dbReference type="AlphaFoldDB" id="A0A1E7ZEC2"/>
<keyword evidence="4" id="KW-0812">Transmembrane</keyword>
<dbReference type="InterPro" id="IPR043128">
    <property type="entry name" value="Rev_trsase/Diguanyl_cyclase"/>
</dbReference>
<dbReference type="InterPro" id="IPR050469">
    <property type="entry name" value="Diguanylate_Cyclase"/>
</dbReference>
<dbReference type="GO" id="GO:1902201">
    <property type="term" value="P:negative regulation of bacterial-type flagellum-dependent cell motility"/>
    <property type="evidence" value="ECO:0007669"/>
    <property type="project" value="TreeGrafter"/>
</dbReference>
<dbReference type="Proteomes" id="UP000175691">
    <property type="component" value="Unassembled WGS sequence"/>
</dbReference>
<evidence type="ECO:0000256" key="2">
    <source>
        <dbReference type="ARBA" id="ARBA00012528"/>
    </source>
</evidence>
<dbReference type="GO" id="GO:0043709">
    <property type="term" value="P:cell adhesion involved in single-species biofilm formation"/>
    <property type="evidence" value="ECO:0007669"/>
    <property type="project" value="TreeGrafter"/>
</dbReference>
<evidence type="ECO:0000259" key="5">
    <source>
        <dbReference type="PROSITE" id="PS50887"/>
    </source>
</evidence>
<keyword evidence="4" id="KW-0472">Membrane</keyword>
<evidence type="ECO:0000256" key="4">
    <source>
        <dbReference type="SAM" id="Phobius"/>
    </source>
</evidence>
<protein>
    <recommendedName>
        <fullName evidence="2">diguanylate cyclase</fullName>
        <ecNumber evidence="2">2.7.7.65</ecNumber>
    </recommendedName>
</protein>
<dbReference type="SUPFAM" id="SSF55073">
    <property type="entry name" value="Nucleotide cyclase"/>
    <property type="match status" value="1"/>
</dbReference>
<dbReference type="PANTHER" id="PTHR45138">
    <property type="entry name" value="REGULATORY COMPONENTS OF SENSORY TRANSDUCTION SYSTEM"/>
    <property type="match status" value="1"/>
</dbReference>
<evidence type="ECO:0000256" key="3">
    <source>
        <dbReference type="ARBA" id="ARBA00034247"/>
    </source>
</evidence>
<evidence type="ECO:0000313" key="7">
    <source>
        <dbReference type="Proteomes" id="UP000175691"/>
    </source>
</evidence>
<dbReference type="PANTHER" id="PTHR45138:SF9">
    <property type="entry name" value="DIGUANYLATE CYCLASE DGCM-RELATED"/>
    <property type="match status" value="1"/>
</dbReference>
<dbReference type="Gene3D" id="1.25.40.10">
    <property type="entry name" value="Tetratricopeptide repeat domain"/>
    <property type="match status" value="1"/>
</dbReference>
<accession>A0A1E7ZEC2</accession>
<dbReference type="InterPro" id="IPR029787">
    <property type="entry name" value="Nucleotide_cyclase"/>
</dbReference>
<evidence type="ECO:0000313" key="6">
    <source>
        <dbReference type="EMBL" id="OFC71847.1"/>
    </source>
</evidence>
<dbReference type="GO" id="GO:0005886">
    <property type="term" value="C:plasma membrane"/>
    <property type="evidence" value="ECO:0007669"/>
    <property type="project" value="TreeGrafter"/>
</dbReference>
<dbReference type="EMBL" id="MDHN01000010">
    <property type="protein sequence ID" value="OFC71847.1"/>
    <property type="molecule type" value="Genomic_DNA"/>
</dbReference>
<dbReference type="GO" id="GO:0052621">
    <property type="term" value="F:diguanylate cyclase activity"/>
    <property type="evidence" value="ECO:0007669"/>
    <property type="project" value="UniProtKB-EC"/>
</dbReference>
<sequence>MALSDWDTAKVLLADLDEKQLSGSDRDFYDYLSIYFTTKDIPFETLSENYKRLYDKLPPGEARIKLAKSLLSLSAHLSEWDYAFALSKDVEQQLETIDDPNLLAAGWKGMLVFYNTAGLRQQGESMVKKILNSTVADSKLRCFARTMRAEMNLEVNKATELQFNDAIDNCKRAGETFFIAFNFVHLLDFYVTTAEYNKARIIEREAQWRVDELKFAPLSGSFLLSQAEMRLGENRIDEAEALAIQSINSNSQGEYKQGVKGAYRILIDIYQGRKDYEKAYQYLLLKQEIEALLTSEQSIRELAYQKATFDVKAKENEILLLDKQNKLLQAEALYSGQKMKTTMLALAMVSVVGVALLFWSYRSRKLTRKLRYLATRDSLTGLYNRGFFSEKAVTLLTQAQKSGQPVSMLLLDLDLFKSVNDTYGHQVGDWVLREVAASLLRVCPKEGIVTRMGGEEFGLIVTGLSAKDSFQLAERCRQDIEKIDSSISGHKFKVSASFGVSTSSQVGYSLDNLFSASDLALYQSKRFGRNQVYEYNSNLTQFG</sequence>
<dbReference type="Pfam" id="PF00990">
    <property type="entry name" value="GGDEF"/>
    <property type="match status" value="1"/>
</dbReference>
<reference evidence="6 7" key="1">
    <citation type="submission" date="2016-08" db="EMBL/GenBank/DDBJ databases">
        <authorList>
            <person name="Seilhamer J.J."/>
        </authorList>
    </citation>
    <scope>NUCLEOTIDE SEQUENCE [LARGE SCALE GENOMIC DNA]</scope>
    <source>
        <strain evidence="6 7">KCTC 42603</strain>
    </source>
</reference>
<gene>
    <name evidence="6" type="ORF">BFC18_06760</name>
</gene>
<keyword evidence="7" id="KW-1185">Reference proteome</keyword>
<dbReference type="STRING" id="1656094.BFC18_06760"/>
<comment type="caution">
    <text evidence="6">The sequence shown here is derived from an EMBL/GenBank/DDBJ whole genome shotgun (WGS) entry which is preliminary data.</text>
</comment>
<dbReference type="EC" id="2.7.7.65" evidence="2"/>
<organism evidence="6 7">
    <name type="scientific">Alteromonas confluentis</name>
    <dbReference type="NCBI Taxonomy" id="1656094"/>
    <lineage>
        <taxon>Bacteria</taxon>
        <taxon>Pseudomonadati</taxon>
        <taxon>Pseudomonadota</taxon>
        <taxon>Gammaproteobacteria</taxon>
        <taxon>Alteromonadales</taxon>
        <taxon>Alteromonadaceae</taxon>
        <taxon>Alteromonas/Salinimonas group</taxon>
        <taxon>Alteromonas</taxon>
    </lineage>
</organism>
<evidence type="ECO:0000256" key="1">
    <source>
        <dbReference type="ARBA" id="ARBA00001946"/>
    </source>
</evidence>
<dbReference type="Gene3D" id="3.30.70.270">
    <property type="match status" value="1"/>
</dbReference>
<keyword evidence="4" id="KW-1133">Transmembrane helix</keyword>
<dbReference type="InterPro" id="IPR000160">
    <property type="entry name" value="GGDEF_dom"/>
</dbReference>
<dbReference type="PROSITE" id="PS50887">
    <property type="entry name" value="GGDEF"/>
    <property type="match status" value="1"/>
</dbReference>
<dbReference type="SMART" id="SM00267">
    <property type="entry name" value="GGDEF"/>
    <property type="match status" value="1"/>
</dbReference>
<feature type="domain" description="GGDEF" evidence="5">
    <location>
        <begin position="404"/>
        <end position="537"/>
    </location>
</feature>
<dbReference type="FunFam" id="3.30.70.270:FF:000001">
    <property type="entry name" value="Diguanylate cyclase domain protein"/>
    <property type="match status" value="1"/>
</dbReference>
<proteinExistence type="predicted"/>
<feature type="transmembrane region" description="Helical" evidence="4">
    <location>
        <begin position="343"/>
        <end position="361"/>
    </location>
</feature>
<name>A0A1E7ZEC2_9ALTE</name>
<dbReference type="CDD" id="cd01949">
    <property type="entry name" value="GGDEF"/>
    <property type="match status" value="1"/>
</dbReference>
<comment type="catalytic activity">
    <reaction evidence="3">
        <text>2 GTP = 3',3'-c-di-GMP + 2 diphosphate</text>
        <dbReference type="Rhea" id="RHEA:24898"/>
        <dbReference type="ChEBI" id="CHEBI:33019"/>
        <dbReference type="ChEBI" id="CHEBI:37565"/>
        <dbReference type="ChEBI" id="CHEBI:58805"/>
        <dbReference type="EC" id="2.7.7.65"/>
    </reaction>
</comment>
<dbReference type="InterPro" id="IPR011990">
    <property type="entry name" value="TPR-like_helical_dom_sf"/>
</dbReference>